<gene>
    <name evidence="8" type="ORF">GCK32_001429</name>
</gene>
<feature type="compositionally biased region" description="Basic and acidic residues" evidence="5">
    <location>
        <begin position="376"/>
        <end position="389"/>
    </location>
</feature>
<dbReference type="Pfam" id="PF02037">
    <property type="entry name" value="SAP"/>
    <property type="match status" value="1"/>
</dbReference>
<dbReference type="InterPro" id="IPR013320">
    <property type="entry name" value="ConA-like_dom_sf"/>
</dbReference>
<dbReference type="InterPro" id="IPR035778">
    <property type="entry name" value="SPRY_hnRNP_U"/>
</dbReference>
<sequence length="1630" mass="179392">MSSRPRRSCARGDTSILSPSTIFLWSDARLKQELTRRGLSRTGIRQDLIDRLLDDINGVIKKEEPCTSALSEIAKDTTSESQAVEVKREPESDEASAENINVSDVVESESPTTKRRGKRKTSVSDSTPQTEEKRRKLTVPRGRKKPSATCTETPAARPRRFKNRASAGEDVAASNKTVADSEDICSHPTTDASLFVDQKPTTEETMCPPAQPTPTCSIMKPILSILPKVRPLPSALLATRASSSAEAAESTTEASNRPQRSSDSATPSPMFANNDIYDSSADDKSPTTGKPSVIPRKSSSSGSTTAVLGTIPSSKRIQPQKDEDDRHHQRKISSLGGGTSKSDRLNASKPITEAWAERLAELKKADPGKYSAGSAVKEKSRERDLETRRKSSSTKPSVSSAGPTSGNVKKPASSTSGKARERVDLLDTILNQQSEFLQTMRRSEDRCSPEPVRAVQRNEQSEENIDLQNTERGHDLSGAAEEAYRRFEQTFSESNSSKSSPRSPQFLPLLPPPPPPPKPIQTAPFKKGITLSADMVQLLVPPPPPPPPQPPMKDVPPPPPPRRPKVNDFEDLPPPPPPPKRLKPARSTPALNKEPATKSACNLEPKQEVPSENSKVDDLAIMADVRTCLEYAVFLVSSIRPFDEISGDLLPGEEVPVPFLQRSERITASELHDSLSSSAETLEEKTSEEQPDSSAEAAQSGAPKEDEEEYDPLDATAIEDFEAYVPSAVIARPTDELDPSITPSLDGAEHEQYSPGSAAELHIDDDHDEGEITEDSDSDIQSIADSDDESEGDDGENDQGAFMRHDENGRLVRVMRRTRKRNDQIDPLTTQLKIEVTSSVDESARNEAEEEIEKKPDREILDNPRHLLQRASAVLQGLGNGQETQYTQMPYDDDYEEEECVQPMDSFHGEPVPDDDDLFEVAAGLKPKRKEEVIIEERIPESTEEFEIDFYNGDLHLKGAPDNDWIIDPDNQDGLALVWGGVRSTHGILSKCRQNPESSPERTDENLRSIVFQVKITDLLPTRHLPFDELDPNDIRVGFSFRSSPLVLGEYPSSYCCTSLGKKANSNVFTDYGDSFGVGDVITAELDFEKGNISFWKNTECMGVAFANVTIPEDEAVYPHICVKNCRVSVNFGTFPGGEEEWIKRPEWTFPNSLPSSQTERAPTPPESKSDCTVLMMVGLPSVGKTTWVRRYIREHPKEHWTLISADTILASMKVNGVSRNSSHIGRWDMVLGLVGKARNRLLSLAARRRRNYILDFTNCDPETRKKRLALFEGFFRQCVTIVPSDEVMQQRHAKHLRQNRGEGTAAVPIETFLELKAVMEMPVVSEFLESVIYVDPAMEDAQIAIDRIAKFNEEGRPWYSSKYNKKRGFWNGTYGDEPYRKPSATQTRTQAVSSAEKNHSETLTVTAVENVSSVITSDAESEKTSPTTVASLVKLVQISPLEPVNKLPEKLAPISVNGSENVKVPAHSGMTLSMVSPPTVNRVDEPQNVVSVPPIVPVVFDHPPPSNPSLVVQPRPTNLPPVVQPQVPPPPPPPLSTVPQISPFPVTTSATSHSSPLAVQVTNFSPRRRWDAPPPVLPNFSIPPPSLVTPNLFVPNVATMPPPPIIPLIPNTSIPPPNVPPPGWPHHLG</sequence>
<dbReference type="PANTHER" id="PTHR12381:SF56">
    <property type="entry name" value="B30.2_SPRY DOMAIN-CONTAINING PROTEIN-RELATED"/>
    <property type="match status" value="1"/>
</dbReference>
<feature type="compositionally biased region" description="Basic residues" evidence="5">
    <location>
        <begin position="135"/>
        <end position="146"/>
    </location>
</feature>
<feature type="compositionally biased region" description="Basic and acidic residues" evidence="5">
    <location>
        <begin position="605"/>
        <end position="615"/>
    </location>
</feature>
<dbReference type="InterPro" id="IPR043136">
    <property type="entry name" value="B30.2/SPRY_sf"/>
</dbReference>
<keyword evidence="3" id="KW-0597">Phosphoprotein</keyword>
<evidence type="ECO:0000259" key="6">
    <source>
        <dbReference type="PROSITE" id="PS50188"/>
    </source>
</evidence>
<name>A0AAN8FM23_TRICO</name>
<dbReference type="EMBL" id="WIXE01016732">
    <property type="protein sequence ID" value="KAK5972385.1"/>
    <property type="molecule type" value="Genomic_DNA"/>
</dbReference>
<dbReference type="GO" id="GO:0005634">
    <property type="term" value="C:nucleus"/>
    <property type="evidence" value="ECO:0007669"/>
    <property type="project" value="UniProtKB-SubCell"/>
</dbReference>
<feature type="compositionally biased region" description="Acidic residues" evidence="5">
    <location>
        <begin position="785"/>
        <end position="797"/>
    </location>
</feature>
<dbReference type="PROSITE" id="PS50800">
    <property type="entry name" value="SAP"/>
    <property type="match status" value="1"/>
</dbReference>
<organism evidence="8 9">
    <name type="scientific">Trichostrongylus colubriformis</name>
    <name type="common">Black scour worm</name>
    <dbReference type="NCBI Taxonomy" id="6319"/>
    <lineage>
        <taxon>Eukaryota</taxon>
        <taxon>Metazoa</taxon>
        <taxon>Ecdysozoa</taxon>
        <taxon>Nematoda</taxon>
        <taxon>Chromadorea</taxon>
        <taxon>Rhabditida</taxon>
        <taxon>Rhabditina</taxon>
        <taxon>Rhabditomorpha</taxon>
        <taxon>Strongyloidea</taxon>
        <taxon>Trichostrongylidae</taxon>
        <taxon>Trichostrongylus</taxon>
    </lineage>
</organism>
<feature type="domain" description="SAP" evidence="7">
    <location>
        <begin position="22"/>
        <end position="56"/>
    </location>
</feature>
<dbReference type="InterPro" id="IPR003034">
    <property type="entry name" value="SAP_dom"/>
</dbReference>
<feature type="region of interest" description="Disordered" evidence="5">
    <location>
        <begin position="668"/>
        <end position="809"/>
    </location>
</feature>
<evidence type="ECO:0000256" key="3">
    <source>
        <dbReference type="ARBA" id="ARBA00022553"/>
    </source>
</evidence>
<keyword evidence="2" id="KW-0488">Methylation</keyword>
<feature type="compositionally biased region" description="Polar residues" evidence="5">
    <location>
        <begin position="256"/>
        <end position="267"/>
    </location>
</feature>
<dbReference type="SUPFAM" id="SSF49899">
    <property type="entry name" value="Concanavalin A-like lectins/glucanases"/>
    <property type="match status" value="1"/>
</dbReference>
<feature type="compositionally biased region" description="Low complexity" evidence="5">
    <location>
        <begin position="243"/>
        <end position="255"/>
    </location>
</feature>
<dbReference type="SUPFAM" id="SSF52540">
    <property type="entry name" value="P-loop containing nucleoside triphosphate hydrolases"/>
    <property type="match status" value="1"/>
</dbReference>
<evidence type="ECO:0000256" key="5">
    <source>
        <dbReference type="SAM" id="MobiDB-lite"/>
    </source>
</evidence>
<feature type="compositionally biased region" description="Low complexity" evidence="5">
    <location>
        <begin position="492"/>
        <end position="508"/>
    </location>
</feature>
<dbReference type="SMART" id="SM00449">
    <property type="entry name" value="SPRY"/>
    <property type="match status" value="1"/>
</dbReference>
<dbReference type="InterPro" id="IPR036361">
    <property type="entry name" value="SAP_dom_sf"/>
</dbReference>
<proteinExistence type="predicted"/>
<feature type="region of interest" description="Disordered" evidence="5">
    <location>
        <begin position="71"/>
        <end position="187"/>
    </location>
</feature>
<evidence type="ECO:0000259" key="7">
    <source>
        <dbReference type="PROSITE" id="PS50800"/>
    </source>
</evidence>
<feature type="compositionally biased region" description="Polar residues" evidence="5">
    <location>
        <begin position="1150"/>
        <end position="1161"/>
    </location>
</feature>
<feature type="compositionally biased region" description="Polar residues" evidence="5">
    <location>
        <begin position="401"/>
        <end position="417"/>
    </location>
</feature>
<evidence type="ECO:0000256" key="2">
    <source>
        <dbReference type="ARBA" id="ARBA00022481"/>
    </source>
</evidence>
<dbReference type="InterPro" id="IPR003877">
    <property type="entry name" value="SPRY_dom"/>
</dbReference>
<feature type="compositionally biased region" description="Pro residues" evidence="5">
    <location>
        <begin position="509"/>
        <end position="519"/>
    </location>
</feature>
<comment type="subcellular location">
    <subcellularLocation>
        <location evidence="1">Nucleus</location>
    </subcellularLocation>
</comment>
<reference evidence="8 9" key="1">
    <citation type="submission" date="2019-10" db="EMBL/GenBank/DDBJ databases">
        <title>Assembly and Annotation for the nematode Trichostrongylus colubriformis.</title>
        <authorList>
            <person name="Martin J."/>
        </authorList>
    </citation>
    <scope>NUCLEOTIDE SEQUENCE [LARGE SCALE GENOMIC DNA]</scope>
    <source>
        <strain evidence="8">G859</strain>
        <tissue evidence="8">Whole worm</tissue>
    </source>
</reference>
<keyword evidence="4" id="KW-0539">Nucleus</keyword>
<dbReference type="Pfam" id="PF13671">
    <property type="entry name" value="AAA_33"/>
    <property type="match status" value="1"/>
</dbReference>
<evidence type="ECO:0000313" key="9">
    <source>
        <dbReference type="Proteomes" id="UP001331761"/>
    </source>
</evidence>
<feature type="region of interest" description="Disordered" evidence="5">
    <location>
        <begin position="243"/>
        <end position="349"/>
    </location>
</feature>
<comment type="caution">
    <text evidence="8">The sequence shown here is derived from an EMBL/GenBank/DDBJ whole genome shotgun (WGS) entry which is preliminary data.</text>
</comment>
<feature type="domain" description="B30.2/SPRY" evidence="6">
    <location>
        <begin position="945"/>
        <end position="1137"/>
    </location>
</feature>
<accession>A0AAN8FM23</accession>
<evidence type="ECO:0000313" key="8">
    <source>
        <dbReference type="EMBL" id="KAK5972385.1"/>
    </source>
</evidence>
<protein>
    <submittedName>
        <fullName evidence="8">SPRY domain protein</fullName>
    </submittedName>
</protein>
<dbReference type="InterPro" id="IPR027417">
    <property type="entry name" value="P-loop_NTPase"/>
</dbReference>
<dbReference type="GO" id="GO:0003723">
    <property type="term" value="F:RNA binding"/>
    <property type="evidence" value="ECO:0007669"/>
    <property type="project" value="TreeGrafter"/>
</dbReference>
<evidence type="ECO:0000256" key="1">
    <source>
        <dbReference type="ARBA" id="ARBA00004123"/>
    </source>
</evidence>
<dbReference type="PROSITE" id="PS50188">
    <property type="entry name" value="B302_SPRY"/>
    <property type="match status" value="1"/>
</dbReference>
<feature type="compositionally biased region" description="Acidic residues" evidence="5">
    <location>
        <begin position="705"/>
        <end position="722"/>
    </location>
</feature>
<keyword evidence="9" id="KW-1185">Reference proteome</keyword>
<dbReference type="SMART" id="SM00513">
    <property type="entry name" value="SAP"/>
    <property type="match status" value="1"/>
</dbReference>
<dbReference type="Gene3D" id="3.40.50.300">
    <property type="entry name" value="P-loop containing nucleotide triphosphate hydrolases"/>
    <property type="match status" value="1"/>
</dbReference>
<dbReference type="CDD" id="cd12884">
    <property type="entry name" value="SPRY_hnRNP"/>
    <property type="match status" value="1"/>
</dbReference>
<dbReference type="PANTHER" id="PTHR12381">
    <property type="entry name" value="HETEROGENEOUS NUCLEAR RIBONUCLEOPROTEIN U FAMILY MEMBER"/>
    <property type="match status" value="1"/>
</dbReference>
<feature type="compositionally biased region" description="Polar residues" evidence="5">
    <location>
        <begin position="297"/>
        <end position="317"/>
    </location>
</feature>
<dbReference type="GO" id="GO:0000380">
    <property type="term" value="P:alternative mRNA splicing, via spliceosome"/>
    <property type="evidence" value="ECO:0007669"/>
    <property type="project" value="TreeGrafter"/>
</dbReference>
<dbReference type="Proteomes" id="UP001331761">
    <property type="component" value="Unassembled WGS sequence"/>
</dbReference>
<feature type="compositionally biased region" description="Pro residues" evidence="5">
    <location>
        <begin position="540"/>
        <end position="561"/>
    </location>
</feature>
<feature type="region of interest" description="Disordered" evidence="5">
    <location>
        <begin position="361"/>
        <end position="615"/>
    </location>
</feature>
<dbReference type="Gene3D" id="2.60.120.920">
    <property type="match status" value="1"/>
</dbReference>
<dbReference type="Gene3D" id="1.10.720.30">
    <property type="entry name" value="SAP domain"/>
    <property type="match status" value="1"/>
</dbReference>
<feature type="compositionally biased region" description="Acidic residues" evidence="5">
    <location>
        <begin position="766"/>
        <end position="778"/>
    </location>
</feature>
<dbReference type="Pfam" id="PF00622">
    <property type="entry name" value="SPRY"/>
    <property type="match status" value="1"/>
</dbReference>
<evidence type="ECO:0000256" key="4">
    <source>
        <dbReference type="ARBA" id="ARBA00023242"/>
    </source>
</evidence>
<feature type="region of interest" description="Disordered" evidence="5">
    <location>
        <begin position="1149"/>
        <end position="1169"/>
    </location>
</feature>
<dbReference type="InterPro" id="IPR001870">
    <property type="entry name" value="B30.2/SPRY"/>
</dbReference>